<evidence type="ECO:0000313" key="4">
    <source>
        <dbReference type="Proteomes" id="UP001355206"/>
    </source>
</evidence>
<accession>A0ABU7TSI5</accession>
<gene>
    <name evidence="3" type="ORF">MOTC310_21085</name>
</gene>
<feature type="transmembrane region" description="Helical" evidence="2">
    <location>
        <begin position="91"/>
        <end position="112"/>
    </location>
</feature>
<organism evidence="3 4">
    <name type="scientific">Methylobacterium oryzae</name>
    <dbReference type="NCBI Taxonomy" id="334852"/>
    <lineage>
        <taxon>Bacteria</taxon>
        <taxon>Pseudomonadati</taxon>
        <taxon>Pseudomonadota</taxon>
        <taxon>Alphaproteobacteria</taxon>
        <taxon>Hyphomicrobiales</taxon>
        <taxon>Methylobacteriaceae</taxon>
        <taxon>Methylobacterium</taxon>
    </lineage>
</organism>
<feature type="transmembrane region" description="Helical" evidence="2">
    <location>
        <begin position="21"/>
        <end position="43"/>
    </location>
</feature>
<keyword evidence="2" id="KW-0472">Membrane</keyword>
<protein>
    <recommendedName>
        <fullName evidence="5">DUF4173 domain-containing protein</fullName>
    </recommendedName>
</protein>
<name>A0ABU7TSI5_9HYPH</name>
<keyword evidence="4" id="KW-1185">Reference proteome</keyword>
<dbReference type="RefSeq" id="WP_331303182.1">
    <property type="nucleotide sequence ID" value="NZ_MLCA01000010.1"/>
</dbReference>
<dbReference type="Proteomes" id="UP001355206">
    <property type="component" value="Unassembled WGS sequence"/>
</dbReference>
<dbReference type="EMBL" id="MLCA01000010">
    <property type="protein sequence ID" value="MEE7492834.1"/>
    <property type="molecule type" value="Genomic_DNA"/>
</dbReference>
<evidence type="ECO:0000256" key="2">
    <source>
        <dbReference type="SAM" id="Phobius"/>
    </source>
</evidence>
<sequence length="226" mass="24242">MTEAGSTTPARPRTGQALRWLGAQALLQAAAIALGFGCFVLLFQTDLWAGVTILFYRGLILLAVAFLLTLAVTATLAGLGRAWGLRRRDALGACVLSLSLNLSAFVILPVTVDRSISVFLLGQMAARPEERFTPERARTVFERIYLGEFRQMERRLAEQQASGNVARAEDGYVITPQGSAFIRFCGLVARAFRTDTRMIGGATAAGHPSVAGDPGAQDKVADAARQ</sequence>
<evidence type="ECO:0000313" key="3">
    <source>
        <dbReference type="EMBL" id="MEE7492834.1"/>
    </source>
</evidence>
<reference evidence="3 4" key="1">
    <citation type="journal article" date="2012" name="Genet. Mol. Biol.">
        <title>Analysis of 16S rRNA and mxaF genes revealing insights into Methylobacterium niche-specific plant association.</title>
        <authorList>
            <person name="Dourado M.N."/>
            <person name="Andreote F.D."/>
            <person name="Dini-Andreote F."/>
            <person name="Conti R."/>
            <person name="Araujo J.M."/>
            <person name="Araujo W.L."/>
        </authorList>
    </citation>
    <scope>NUCLEOTIDE SEQUENCE [LARGE SCALE GENOMIC DNA]</scope>
    <source>
        <strain evidence="3 4">TC3-10</strain>
    </source>
</reference>
<proteinExistence type="predicted"/>
<keyword evidence="2" id="KW-1133">Transmembrane helix</keyword>
<evidence type="ECO:0008006" key="5">
    <source>
        <dbReference type="Google" id="ProtNLM"/>
    </source>
</evidence>
<feature type="transmembrane region" description="Helical" evidence="2">
    <location>
        <begin position="55"/>
        <end position="79"/>
    </location>
</feature>
<comment type="caution">
    <text evidence="3">The sequence shown here is derived from an EMBL/GenBank/DDBJ whole genome shotgun (WGS) entry which is preliminary data.</text>
</comment>
<keyword evidence="2" id="KW-0812">Transmembrane</keyword>
<evidence type="ECO:0000256" key="1">
    <source>
        <dbReference type="SAM" id="MobiDB-lite"/>
    </source>
</evidence>
<feature type="region of interest" description="Disordered" evidence="1">
    <location>
        <begin position="204"/>
        <end position="226"/>
    </location>
</feature>